<proteinExistence type="predicted"/>
<dbReference type="Pfam" id="PF01590">
    <property type="entry name" value="GAF"/>
    <property type="match status" value="1"/>
</dbReference>
<dbReference type="InterPro" id="IPR029016">
    <property type="entry name" value="GAF-like_dom_sf"/>
</dbReference>
<dbReference type="InterPro" id="IPR003018">
    <property type="entry name" value="GAF"/>
</dbReference>
<dbReference type="AlphaFoldDB" id="T2BMT3"/>
<evidence type="ECO:0000259" key="1">
    <source>
        <dbReference type="Pfam" id="PF01590"/>
    </source>
</evidence>
<organism evidence="2 3">
    <name type="scientific">Cryptococcus neoformans (strain H99 / ATCC 208821 / CBS 10515 / FGSC 9487)</name>
    <name type="common">Cryptococcus neoformans var. grubii serotype A</name>
    <dbReference type="NCBI Taxonomy" id="235443"/>
    <lineage>
        <taxon>Eukaryota</taxon>
        <taxon>Fungi</taxon>
        <taxon>Dikarya</taxon>
        <taxon>Basidiomycota</taxon>
        <taxon>Agaricomycotina</taxon>
        <taxon>Tremellomycetes</taxon>
        <taxon>Tremellales</taxon>
        <taxon>Cryptococcaceae</taxon>
        <taxon>Cryptococcus</taxon>
        <taxon>Cryptococcus neoformans species complex</taxon>
    </lineage>
</organism>
<name>T2BMT3_CRYN9</name>
<keyword evidence="3" id="KW-1185">Reference proteome</keyword>
<protein>
    <recommendedName>
        <fullName evidence="1">GAF domain-containing protein</fullName>
    </recommendedName>
</protein>
<accession>T2BMT3</accession>
<evidence type="ECO:0000313" key="3">
    <source>
        <dbReference type="Proteomes" id="UP000010091"/>
    </source>
</evidence>
<dbReference type="GeneID" id="23889832"/>
<evidence type="ECO:0000313" key="2">
    <source>
        <dbReference type="EMBL" id="AGV14470.1"/>
    </source>
</evidence>
<dbReference type="Proteomes" id="UP000010091">
    <property type="component" value="Chromosome 7"/>
</dbReference>
<dbReference type="EMBL" id="CP003826">
    <property type="protein sequence ID" value="AGV14470.1"/>
    <property type="molecule type" value="Genomic_DNA"/>
</dbReference>
<sequence>MTVPNTRIIKPLISGDNAPGFEELVEKASRTFGFLNLTILAWRAERGSLVRIYSTHPADYPVGGEKVMPPEAEWLQTVIIGQRPHTLWTADEIKRYYNDANEILAMGAGALLCVPVISEGKTLGALNFINKGYTEKDLKAMQELAPRAVASFEQLREEMDVHKETPVQG</sequence>
<dbReference type="RefSeq" id="XP_012050760.1">
    <property type="nucleotide sequence ID" value="XM_012195370.1"/>
</dbReference>
<gene>
    <name evidence="2" type="ORF">CNAG_06653</name>
</gene>
<dbReference type="Gene3D" id="3.30.450.40">
    <property type="match status" value="1"/>
</dbReference>
<dbReference type="SUPFAM" id="SSF55781">
    <property type="entry name" value="GAF domain-like"/>
    <property type="match status" value="1"/>
</dbReference>
<dbReference type="VEuPathDB" id="FungiDB:CNAG_06653"/>
<feature type="domain" description="GAF" evidence="1">
    <location>
        <begin position="21"/>
        <end position="147"/>
    </location>
</feature>
<reference evidence="2 3" key="1">
    <citation type="journal article" date="2014" name="PLoS Genet.">
        <title>Analysis of the genome and transcriptome of Cryptococcus neoformans var. grubii reveals complex RNA expression and microevolution leading to virulence attenuation.</title>
        <authorList>
            <person name="Janbon G."/>
            <person name="Ormerod K.L."/>
            <person name="Paulet D."/>
            <person name="Byrnes E.J.III."/>
            <person name="Yadav V."/>
            <person name="Chatterjee G."/>
            <person name="Mullapudi N."/>
            <person name="Hon C.C."/>
            <person name="Billmyre R.B."/>
            <person name="Brunel F."/>
            <person name="Bahn Y.S."/>
            <person name="Chen W."/>
            <person name="Chen Y."/>
            <person name="Chow E.W."/>
            <person name="Coppee J.Y."/>
            <person name="Floyd-Averette A."/>
            <person name="Gaillardin C."/>
            <person name="Gerik K.J."/>
            <person name="Goldberg J."/>
            <person name="Gonzalez-Hilarion S."/>
            <person name="Gujja S."/>
            <person name="Hamlin J.L."/>
            <person name="Hsueh Y.P."/>
            <person name="Ianiri G."/>
            <person name="Jones S."/>
            <person name="Kodira C.D."/>
            <person name="Kozubowski L."/>
            <person name="Lam W."/>
            <person name="Marra M."/>
            <person name="Mesner L.D."/>
            <person name="Mieczkowski P.A."/>
            <person name="Moyrand F."/>
            <person name="Nielsen K."/>
            <person name="Proux C."/>
            <person name="Rossignol T."/>
            <person name="Schein J.E."/>
            <person name="Sun S."/>
            <person name="Wollschlaeger C."/>
            <person name="Wood I.A."/>
            <person name="Zeng Q."/>
            <person name="Neuveglise C."/>
            <person name="Newlon C.S."/>
            <person name="Perfect J.R."/>
            <person name="Lodge J.K."/>
            <person name="Idnurm A."/>
            <person name="Stajich J.E."/>
            <person name="Kronstad J.W."/>
            <person name="Sanyal K."/>
            <person name="Heitman J."/>
            <person name="Fraser J.A."/>
            <person name="Cuomo C.A."/>
            <person name="Dietrich F.S."/>
        </authorList>
    </citation>
    <scope>NUCLEOTIDE SEQUENCE [LARGE SCALE GENOMIC DNA]</scope>
    <source>
        <strain evidence="3">H99 / ATCC 208821 / CBS 10515 / FGSC 9487</strain>
    </source>
</reference>